<keyword evidence="1" id="KW-1133">Transmembrane helix</keyword>
<dbReference type="RefSeq" id="WP_121838484.1">
    <property type="nucleotide sequence ID" value="NZ_ML014768.1"/>
</dbReference>
<keyword evidence="3" id="KW-1185">Reference proteome</keyword>
<evidence type="ECO:0000313" key="3">
    <source>
        <dbReference type="Proteomes" id="UP000281474"/>
    </source>
</evidence>
<comment type="caution">
    <text evidence="2">The sequence shown here is derived from an EMBL/GenBank/DDBJ whole genome shotgun (WGS) entry which is preliminary data.</text>
</comment>
<name>A0A3L8PXK5_9GAMM</name>
<keyword evidence="1" id="KW-0472">Membrane</keyword>
<dbReference type="EMBL" id="QZEI01000019">
    <property type="protein sequence ID" value="RLV60197.1"/>
    <property type="molecule type" value="Genomic_DNA"/>
</dbReference>
<feature type="transmembrane region" description="Helical" evidence="1">
    <location>
        <begin position="78"/>
        <end position="104"/>
    </location>
</feature>
<sequence>MSSEIQSLLKPNCTCINGEKLLFLSNQGIEEASYQAIDGNNYKINKGRSDNKAPRSAFHITSSIPTTPTRSKNAKLTLCGFAAGSWAVCTVLGGVGGVVAQIYGPKLGLTQTESDTLAAAIFLIGFLFGTALAIIFCKARNNRLTSSTHSKIPS</sequence>
<feature type="transmembrane region" description="Helical" evidence="1">
    <location>
        <begin position="116"/>
        <end position="137"/>
    </location>
</feature>
<proteinExistence type="predicted"/>
<evidence type="ECO:0000256" key="1">
    <source>
        <dbReference type="SAM" id="Phobius"/>
    </source>
</evidence>
<accession>A0A3L8PXK5</accession>
<dbReference type="Proteomes" id="UP000281474">
    <property type="component" value="Unassembled WGS sequence"/>
</dbReference>
<reference evidence="2 3" key="1">
    <citation type="submission" date="2018-09" db="EMBL/GenBank/DDBJ databases">
        <title>Phylogeny of the Shewanellaceae, and recommendation for two new genera, Pseudoshewanella and Parashewanella.</title>
        <authorList>
            <person name="Wang G."/>
        </authorList>
    </citation>
    <scope>NUCLEOTIDE SEQUENCE [LARGE SCALE GENOMIC DNA]</scope>
    <source>
        <strain evidence="2 3">C51</strain>
    </source>
</reference>
<organism evidence="2 3">
    <name type="scientific">Parashewanella curva</name>
    <dbReference type="NCBI Taxonomy" id="2338552"/>
    <lineage>
        <taxon>Bacteria</taxon>
        <taxon>Pseudomonadati</taxon>
        <taxon>Pseudomonadota</taxon>
        <taxon>Gammaproteobacteria</taxon>
        <taxon>Alteromonadales</taxon>
        <taxon>Shewanellaceae</taxon>
        <taxon>Parashewanella</taxon>
    </lineage>
</organism>
<keyword evidence="1" id="KW-0812">Transmembrane</keyword>
<gene>
    <name evidence="2" type="ORF">D5018_07985</name>
</gene>
<evidence type="ECO:0000313" key="2">
    <source>
        <dbReference type="EMBL" id="RLV60197.1"/>
    </source>
</evidence>
<protein>
    <submittedName>
        <fullName evidence="2">Uncharacterized protein</fullName>
    </submittedName>
</protein>
<dbReference type="AlphaFoldDB" id="A0A3L8PXK5"/>